<evidence type="ECO:0000256" key="5">
    <source>
        <dbReference type="ARBA" id="ARBA00023002"/>
    </source>
</evidence>
<evidence type="ECO:0000256" key="2">
    <source>
        <dbReference type="ARBA" id="ARBA00009292"/>
    </source>
</evidence>
<dbReference type="GO" id="GO:0016151">
    <property type="term" value="F:nickel cation binding"/>
    <property type="evidence" value="ECO:0007669"/>
    <property type="project" value="InterPro"/>
</dbReference>
<gene>
    <name evidence="7" type="primary">mvhA</name>
    <name evidence="7" type="ORF">Cenrod_2145</name>
</gene>
<dbReference type="eggNOG" id="COG3259">
    <property type="taxonomic scope" value="Bacteria"/>
</dbReference>
<reference evidence="7 8" key="1">
    <citation type="journal article" date="2013" name="Genome Biol.">
        <title>Genomic analysis reveals key aspects of prokaryotic symbiosis in the phototrophic consortium "Chlorochromatium aggregatum".</title>
        <authorList>
            <person name="Liu Z."/>
            <person name="Muller J."/>
            <person name="Li T."/>
            <person name="Alvey R.M."/>
            <person name="Vogl K."/>
            <person name="Frigaard N.U."/>
            <person name="Rockwell N.C."/>
            <person name="Boyd E.S."/>
            <person name="Tomsho L.P."/>
            <person name="Schuster S.C."/>
            <person name="Henke P."/>
            <person name="Rohde M."/>
            <person name="Overmann J."/>
            <person name="Bryant D.A."/>
        </authorList>
    </citation>
    <scope>NUCLEOTIDE SEQUENCE [LARGE SCALE GENOMIC DNA]</scope>
    <source>
        <strain evidence="7">CR</strain>
    </source>
</reference>
<evidence type="ECO:0000313" key="7">
    <source>
        <dbReference type="EMBL" id="AGX88215.1"/>
    </source>
</evidence>
<sequence length="497" mass="54848">MTQRITIDPITRLEGHGKIEIFLDDAKEVSAAYFQIPELRGFESFCVGRHAEEMPNITNRICGVCPEAHHMAAAKAIDAAFGVECLPAARRIRELIYMAFFVTDHTTHFYCLGGPDFVVGPDAPAAERNILGVIKKVGLDVGKQVIDTRKRNHELIKRLGGRGVHLCGAVPGGWAVHLDEAARQEFLGYARDNIAFAQFSLKVFEDIVLKNPAYAELVMSDLYVHRTHSMGMVGPGNAPDFYDGKIRVVDTVGQEVVLYDPKDYLDHIAERVEPWSYLKFTYLKRFGWKGFVDGQDSGIYHATPLSRLNVADRMATPLAQAEFERFYDTFQAKGKAAGGRNLPIHHRLATHWARLIEILYAAERMQELLLHPEICDPHVRCVTEARAGVGIGSVEAPRGTLTHHYVTNAQGLIERANLIVGTTNNNAPISLSIMKAAKGLIHGGVFNDGILNKVEMAFRLYDPCCSCATHALGKAPLEVVLRGADGAVLDVCTRNPA</sequence>
<dbReference type="KEGG" id="cbx:Cenrod_2145"/>
<feature type="binding site" evidence="6">
    <location>
        <position position="470"/>
    </location>
    <ligand>
        <name>Mg(2+)</name>
        <dbReference type="ChEBI" id="CHEBI:18420"/>
    </ligand>
</feature>
<feature type="binding site" evidence="6">
    <location>
        <position position="43"/>
    </location>
    <ligand>
        <name>Mg(2+)</name>
        <dbReference type="ChEBI" id="CHEBI:18420"/>
    </ligand>
</feature>
<proteinExistence type="inferred from homology"/>
<keyword evidence="8" id="KW-1185">Reference proteome</keyword>
<dbReference type="EMBL" id="CP004885">
    <property type="protein sequence ID" value="AGX88215.1"/>
    <property type="molecule type" value="Genomic_DNA"/>
</dbReference>
<feature type="binding site" evidence="6">
    <location>
        <position position="467"/>
    </location>
    <ligand>
        <name>Fe cation</name>
        <dbReference type="ChEBI" id="CHEBI:24875"/>
    </ligand>
</feature>
<feature type="binding site" evidence="6">
    <location>
        <position position="464"/>
    </location>
    <ligand>
        <name>Ni(2+)</name>
        <dbReference type="ChEBI" id="CHEBI:49786"/>
    </ligand>
</feature>
<evidence type="ECO:0000256" key="1">
    <source>
        <dbReference type="ARBA" id="ARBA00001967"/>
    </source>
</evidence>
<feature type="binding site" evidence="6">
    <location>
        <position position="62"/>
    </location>
    <ligand>
        <name>Mg(2+)</name>
        <dbReference type="ChEBI" id="CHEBI:18420"/>
    </ligand>
</feature>
<dbReference type="STRING" id="946483.Cenrod_2145"/>
<dbReference type="Gene3D" id="1.10.645.10">
    <property type="entry name" value="Cytochrome-c3 Hydrogenase, chain B"/>
    <property type="match status" value="1"/>
</dbReference>
<dbReference type="PANTHER" id="PTHR43600:SF2">
    <property type="entry name" value="F420-NON-REDUCING HYDROGENASE VHU SUBUNIT A"/>
    <property type="match status" value="1"/>
</dbReference>
<dbReference type="GO" id="GO:0016491">
    <property type="term" value="F:oxidoreductase activity"/>
    <property type="evidence" value="ECO:0007669"/>
    <property type="project" value="UniProtKB-KW"/>
</dbReference>
<dbReference type="RefSeq" id="WP_022775381.1">
    <property type="nucleotide sequence ID" value="NC_022576.1"/>
</dbReference>
<dbReference type="SUPFAM" id="SSF56762">
    <property type="entry name" value="HydB/Nqo4-like"/>
    <property type="match status" value="1"/>
</dbReference>
<evidence type="ECO:0000256" key="4">
    <source>
        <dbReference type="ARBA" id="ARBA00022723"/>
    </source>
</evidence>
<protein>
    <submittedName>
        <fullName evidence="7">F420-non-reducing hydrogenase subunit A</fullName>
    </submittedName>
</protein>
<keyword evidence="6" id="KW-0460">Magnesium</keyword>
<feature type="binding site" evidence="6">
    <location>
        <position position="65"/>
    </location>
    <ligand>
        <name>Ni(2+)</name>
        <dbReference type="ChEBI" id="CHEBI:49786"/>
    </ligand>
</feature>
<dbReference type="OrthoDB" id="9761717at2"/>
<evidence type="ECO:0000256" key="3">
    <source>
        <dbReference type="ARBA" id="ARBA00022596"/>
    </source>
</evidence>
<keyword evidence="3 6" id="KW-0533">Nickel</keyword>
<dbReference type="PANTHER" id="PTHR43600">
    <property type="entry name" value="COENZYME F420 HYDROGENASE, SUBUNIT ALPHA"/>
    <property type="match status" value="1"/>
</dbReference>
<dbReference type="Pfam" id="PF00374">
    <property type="entry name" value="NiFeSe_Hases"/>
    <property type="match status" value="2"/>
</dbReference>
<dbReference type="HOGENOM" id="CLU_044556_0_0_4"/>
<dbReference type="AlphaFoldDB" id="U5NA68"/>
<organism evidence="7 8">
    <name type="scientific">Candidatus Symbiobacter mobilis CR</name>
    <dbReference type="NCBI Taxonomy" id="946483"/>
    <lineage>
        <taxon>Bacteria</taxon>
        <taxon>Pseudomonadati</taxon>
        <taxon>Pseudomonadota</taxon>
        <taxon>Betaproteobacteria</taxon>
        <taxon>Burkholderiales</taxon>
        <taxon>Comamonadaceae</taxon>
    </lineage>
</organism>
<keyword evidence="6" id="KW-0408">Iron</keyword>
<comment type="cofactor">
    <cofactor evidence="1 6">
        <name>Ni(2+)</name>
        <dbReference type="ChEBI" id="CHEBI:49786"/>
    </cofactor>
</comment>
<dbReference type="Proteomes" id="UP000017184">
    <property type="component" value="Chromosome"/>
</dbReference>
<feature type="binding site" evidence="6">
    <location>
        <position position="418"/>
    </location>
    <ligand>
        <name>Mg(2+)</name>
        <dbReference type="ChEBI" id="CHEBI:18420"/>
    </ligand>
</feature>
<evidence type="ECO:0000256" key="6">
    <source>
        <dbReference type="PIRSR" id="PIRSR601501-1"/>
    </source>
</evidence>
<keyword evidence="5" id="KW-0560">Oxidoreductase</keyword>
<feature type="binding site" evidence="6">
    <location>
        <position position="65"/>
    </location>
    <ligand>
        <name>Fe cation</name>
        <dbReference type="ChEBI" id="CHEBI:24875"/>
    </ligand>
</feature>
<evidence type="ECO:0000313" key="8">
    <source>
        <dbReference type="Proteomes" id="UP000017184"/>
    </source>
</evidence>
<dbReference type="PATRIC" id="fig|946483.4.peg.2160"/>
<comment type="similarity">
    <text evidence="2">Belongs to the [NiFe]/[NiFeSe] hydrogenase large subunit family.</text>
</comment>
<comment type="cofactor">
    <cofactor evidence="6">
        <name>Fe cation</name>
        <dbReference type="ChEBI" id="CHEBI:24875"/>
    </cofactor>
</comment>
<keyword evidence="4 6" id="KW-0479">Metal-binding</keyword>
<dbReference type="InterPro" id="IPR001501">
    <property type="entry name" value="Ni-dep_hyd_lsu"/>
</dbReference>
<dbReference type="InterPro" id="IPR029014">
    <property type="entry name" value="NiFe-Hase_large"/>
</dbReference>
<accession>U5NA68</accession>
<name>U5NA68_9BURK</name>